<dbReference type="PANTHER" id="PTHR42850">
    <property type="entry name" value="METALLOPHOSPHOESTERASE"/>
    <property type="match status" value="1"/>
</dbReference>
<dbReference type="Proteomes" id="UP000823891">
    <property type="component" value="Unassembled WGS sequence"/>
</dbReference>
<organism evidence="3 4">
    <name type="scientific">Candidatus Eisenbergiella merdavium</name>
    <dbReference type="NCBI Taxonomy" id="2838551"/>
    <lineage>
        <taxon>Bacteria</taxon>
        <taxon>Bacillati</taxon>
        <taxon>Bacillota</taxon>
        <taxon>Clostridia</taxon>
        <taxon>Lachnospirales</taxon>
        <taxon>Lachnospiraceae</taxon>
        <taxon>Eisenbergiella</taxon>
    </lineage>
</organism>
<reference evidence="3" key="1">
    <citation type="journal article" date="2021" name="PeerJ">
        <title>Extensive microbial diversity within the chicken gut microbiome revealed by metagenomics and culture.</title>
        <authorList>
            <person name="Gilroy R."/>
            <person name="Ravi A."/>
            <person name="Getino M."/>
            <person name="Pursley I."/>
            <person name="Horton D.L."/>
            <person name="Alikhan N.F."/>
            <person name="Baker D."/>
            <person name="Gharbi K."/>
            <person name="Hall N."/>
            <person name="Watson M."/>
            <person name="Adriaenssens E.M."/>
            <person name="Foster-Nyarko E."/>
            <person name="Jarju S."/>
            <person name="Secka A."/>
            <person name="Antonio M."/>
            <person name="Oren A."/>
            <person name="Chaudhuri R.R."/>
            <person name="La Ragione R."/>
            <person name="Hildebrand F."/>
            <person name="Pallen M.J."/>
        </authorList>
    </citation>
    <scope>NUCLEOTIDE SEQUENCE</scope>
    <source>
        <strain evidence="3">USAMLcec2-132</strain>
    </source>
</reference>
<accession>A0A9D2NFM0</accession>
<comment type="caution">
    <text evidence="3">The sequence shown here is derived from an EMBL/GenBank/DDBJ whole genome shotgun (WGS) entry which is preliminary data.</text>
</comment>
<dbReference type="AlphaFoldDB" id="A0A9D2NFM0"/>
<evidence type="ECO:0000256" key="1">
    <source>
        <dbReference type="ARBA" id="ARBA00008950"/>
    </source>
</evidence>
<dbReference type="InterPro" id="IPR029052">
    <property type="entry name" value="Metallo-depent_PP-like"/>
</dbReference>
<gene>
    <name evidence="3" type="ORF">H9761_07105</name>
</gene>
<proteinExistence type="inferred from homology"/>
<dbReference type="SUPFAM" id="SSF56300">
    <property type="entry name" value="Metallo-dependent phosphatases"/>
    <property type="match status" value="1"/>
</dbReference>
<protein>
    <submittedName>
        <fullName evidence="3">Metallophosphatase family protein</fullName>
    </submittedName>
</protein>
<evidence type="ECO:0000259" key="2">
    <source>
        <dbReference type="Pfam" id="PF12850"/>
    </source>
</evidence>
<dbReference type="EMBL" id="DWWS01000024">
    <property type="protein sequence ID" value="HJC23457.1"/>
    <property type="molecule type" value="Genomic_DNA"/>
</dbReference>
<comment type="similarity">
    <text evidence="1">Belongs to the metallophosphoesterase superfamily. YfcE family.</text>
</comment>
<dbReference type="GO" id="GO:0016791">
    <property type="term" value="F:phosphatase activity"/>
    <property type="evidence" value="ECO:0007669"/>
    <property type="project" value="TreeGrafter"/>
</dbReference>
<dbReference type="GO" id="GO:0005737">
    <property type="term" value="C:cytoplasm"/>
    <property type="evidence" value="ECO:0007669"/>
    <property type="project" value="TreeGrafter"/>
</dbReference>
<dbReference type="InterPro" id="IPR050126">
    <property type="entry name" value="Ap4A_hydrolase"/>
</dbReference>
<sequence length="368" mass="40777">MYNIYEEKFFTDTGRQSAGTRSGPSIAVMADIHGNDTALEHCLADARERGADGFLFLGDYAGELAHPERVMSLLYRTAEQYPCLFIRGNKENYWLNYRKNGEQGWKERDSVTGCMLYSYRRLTQRDLDFFSQLEPVRKVEISGLPPILACHGSPKRVNQKLLPGDPETLALMEESSCSLILCAHTHVQRKITHRGVTVLNPGSVGIPSFPGQHPFFAPEEKPEPAAPQHGREPHPVSEKGLAQYLILHARPVSAHAAVSAQSAAAWAAAAWEEEMITLEYDARCVFEELHATGLYGNAPVWCRITEALFQGFPLTHGSVLARAMELCVQKIGSCSWPDIPEAFLEQALEEACASATLRHGGQIVKCAR</sequence>
<dbReference type="Pfam" id="PF12850">
    <property type="entry name" value="Metallophos_2"/>
    <property type="match status" value="1"/>
</dbReference>
<dbReference type="Gene3D" id="3.60.21.10">
    <property type="match status" value="1"/>
</dbReference>
<dbReference type="PANTHER" id="PTHR42850:SF2">
    <property type="entry name" value="BLL5683 PROTEIN"/>
    <property type="match status" value="1"/>
</dbReference>
<reference evidence="3" key="2">
    <citation type="submission" date="2021-04" db="EMBL/GenBank/DDBJ databases">
        <authorList>
            <person name="Gilroy R."/>
        </authorList>
    </citation>
    <scope>NUCLEOTIDE SEQUENCE</scope>
    <source>
        <strain evidence="3">USAMLcec2-132</strain>
    </source>
</reference>
<evidence type="ECO:0000313" key="4">
    <source>
        <dbReference type="Proteomes" id="UP000823891"/>
    </source>
</evidence>
<evidence type="ECO:0000313" key="3">
    <source>
        <dbReference type="EMBL" id="HJC23457.1"/>
    </source>
</evidence>
<name>A0A9D2NFM0_9FIRM</name>
<feature type="domain" description="Calcineurin-like phosphoesterase" evidence="2">
    <location>
        <begin position="26"/>
        <end position="212"/>
    </location>
</feature>
<dbReference type="InterPro" id="IPR024654">
    <property type="entry name" value="Calcineurin-like_PHP_lpxH"/>
</dbReference>